<gene>
    <name evidence="8" type="ORF">JJB11_13450</name>
</gene>
<comment type="similarity">
    <text evidence="2">Belongs to the UPF0410 family.</text>
</comment>
<evidence type="ECO:0000256" key="1">
    <source>
        <dbReference type="ARBA" id="ARBA00004651"/>
    </source>
</evidence>
<organism evidence="8 9">
    <name type="scientific">Ramlibacter ginsenosidimutans</name>
    <dbReference type="NCBI Taxonomy" id="502333"/>
    <lineage>
        <taxon>Bacteria</taxon>
        <taxon>Pseudomonadati</taxon>
        <taxon>Pseudomonadota</taxon>
        <taxon>Betaproteobacteria</taxon>
        <taxon>Burkholderiales</taxon>
        <taxon>Comamonadaceae</taxon>
        <taxon>Ramlibacter</taxon>
    </lineage>
</organism>
<evidence type="ECO:0000256" key="7">
    <source>
        <dbReference type="SAM" id="Phobius"/>
    </source>
</evidence>
<dbReference type="PANTHER" id="PTHR33884">
    <property type="entry name" value="UPF0410 PROTEIN YMGE"/>
    <property type="match status" value="1"/>
</dbReference>
<keyword evidence="3" id="KW-1003">Cell membrane</keyword>
<comment type="caution">
    <text evidence="8">The sequence shown here is derived from an EMBL/GenBank/DDBJ whole genome shotgun (WGS) entry which is preliminary data.</text>
</comment>
<feature type="transmembrane region" description="Helical" evidence="7">
    <location>
        <begin position="30"/>
        <end position="53"/>
    </location>
</feature>
<evidence type="ECO:0000256" key="5">
    <source>
        <dbReference type="ARBA" id="ARBA00022989"/>
    </source>
</evidence>
<reference evidence="8" key="2">
    <citation type="submission" date="2021-01" db="EMBL/GenBank/DDBJ databases">
        <authorList>
            <person name="Kang M."/>
        </authorList>
    </citation>
    <scope>NUCLEOTIDE SEQUENCE</scope>
    <source>
        <strain evidence="8">KACC 17527</strain>
    </source>
</reference>
<keyword evidence="6 7" id="KW-0472">Membrane</keyword>
<sequence length="83" mass="8543">MQMDILWFLIVGVIAGWLAGVLVKGGGFGILGDMVVGVIGAVLGGFLFTRFGVSAGGGLLGSIIVATIGAVILLVVLRLFRRR</sequence>
<evidence type="ECO:0000313" key="9">
    <source>
        <dbReference type="Proteomes" id="UP000630528"/>
    </source>
</evidence>
<evidence type="ECO:0000256" key="4">
    <source>
        <dbReference type="ARBA" id="ARBA00022692"/>
    </source>
</evidence>
<dbReference type="GO" id="GO:0005886">
    <property type="term" value="C:plasma membrane"/>
    <property type="evidence" value="ECO:0007669"/>
    <property type="project" value="UniProtKB-SubCell"/>
</dbReference>
<keyword evidence="5 7" id="KW-1133">Transmembrane helix</keyword>
<dbReference type="InterPro" id="IPR007341">
    <property type="entry name" value="Transgly_assoc"/>
</dbReference>
<dbReference type="Proteomes" id="UP000630528">
    <property type="component" value="Unassembled WGS sequence"/>
</dbReference>
<keyword evidence="4 7" id="KW-0812">Transmembrane</keyword>
<evidence type="ECO:0000313" key="8">
    <source>
        <dbReference type="EMBL" id="MBK6007102.1"/>
    </source>
</evidence>
<evidence type="ECO:0000256" key="6">
    <source>
        <dbReference type="ARBA" id="ARBA00023136"/>
    </source>
</evidence>
<keyword evidence="9" id="KW-1185">Reference proteome</keyword>
<dbReference type="PANTHER" id="PTHR33884:SF3">
    <property type="entry name" value="UPF0410 PROTEIN YMGE"/>
    <property type="match status" value="1"/>
</dbReference>
<comment type="subcellular location">
    <subcellularLocation>
        <location evidence="1">Cell membrane</location>
        <topology evidence="1">Multi-pass membrane protein</topology>
    </subcellularLocation>
</comment>
<protein>
    <submittedName>
        <fullName evidence="8">GlsB/YeaQ/YmgE family stress response membrane protein</fullName>
    </submittedName>
</protein>
<feature type="transmembrane region" description="Helical" evidence="7">
    <location>
        <begin position="59"/>
        <end position="80"/>
    </location>
</feature>
<dbReference type="RefSeq" id="WP_201171907.1">
    <property type="nucleotide sequence ID" value="NZ_JAEPWM010000005.1"/>
</dbReference>
<dbReference type="EMBL" id="JAEPWM010000005">
    <property type="protein sequence ID" value="MBK6007102.1"/>
    <property type="molecule type" value="Genomic_DNA"/>
</dbReference>
<reference evidence="8" key="1">
    <citation type="journal article" date="2012" name="J. Microbiol. Biotechnol.">
        <title>Ramlibacter ginsenosidimutans sp. nov., with ginsenoside-converting activity.</title>
        <authorList>
            <person name="Wang L."/>
            <person name="An D.S."/>
            <person name="Kim S.G."/>
            <person name="Jin F.X."/>
            <person name="Kim S.C."/>
            <person name="Lee S.T."/>
            <person name="Im W.T."/>
        </authorList>
    </citation>
    <scope>NUCLEOTIDE SEQUENCE</scope>
    <source>
        <strain evidence="8">KACC 17527</strain>
    </source>
</reference>
<feature type="transmembrane region" description="Helical" evidence="7">
    <location>
        <begin position="6"/>
        <end position="23"/>
    </location>
</feature>
<proteinExistence type="inferred from homology"/>
<dbReference type="AlphaFoldDB" id="A0A934TUQ1"/>
<accession>A0A934TUQ1</accession>
<evidence type="ECO:0000256" key="2">
    <source>
        <dbReference type="ARBA" id="ARBA00011006"/>
    </source>
</evidence>
<name>A0A934TUQ1_9BURK</name>
<evidence type="ECO:0000256" key="3">
    <source>
        <dbReference type="ARBA" id="ARBA00022475"/>
    </source>
</evidence>
<dbReference type="Pfam" id="PF04226">
    <property type="entry name" value="Transgly_assoc"/>
    <property type="match status" value="1"/>
</dbReference>